<comment type="subcellular location">
    <subcellularLocation>
        <location evidence="1">Secreted</location>
    </subcellularLocation>
</comment>
<reference evidence="6 7" key="1">
    <citation type="journal article" date="2013" name="Int. J. Syst. Evol. Microbiol.">
        <title>Azospirillum humicireducens sp. nov., a nitrogen-fixing bacterium isolated from a microbial fuel cell.</title>
        <authorList>
            <person name="Zhou S."/>
            <person name="Han L."/>
            <person name="Wang Y."/>
            <person name="Yang G."/>
            <person name="Zhuang L."/>
            <person name="Hu P."/>
        </authorList>
    </citation>
    <scope>NUCLEOTIDE SEQUENCE [LARGE SCALE GENOMIC DNA]</scope>
    <source>
        <strain evidence="6 7">SgZ-5</strain>
    </source>
</reference>
<dbReference type="Gene3D" id="3.55.50.10">
    <property type="entry name" value="Baseplate protein-like domains"/>
    <property type="match status" value="1"/>
</dbReference>
<dbReference type="PANTHER" id="PTHR32305:SF15">
    <property type="entry name" value="PROTEIN RHSA-RELATED"/>
    <property type="match status" value="1"/>
</dbReference>
<dbReference type="Pfam" id="PF22178">
    <property type="entry name" value="Gp5_trimer_C"/>
    <property type="match status" value="1"/>
</dbReference>
<dbReference type="Gene3D" id="4.10.220.110">
    <property type="match status" value="1"/>
</dbReference>
<sequence length="706" mass="76096">MSDAPTISQTGRLLSLTSPLGADVLIPVAVEGEEGLSRLFRYTITMISPRMTIAPADILGKSLTLSVARQGGNPRVINGIVKSFSAGPLALRGYRRYTAEIVPSLWLATLRSDCQVFQDKSVVQIVDAMLSDCGVTEVKKQGLSGTHNARPVCVQYRESHYDFIARLLQDEGIFFYFQHAAGKHTLVLSDSASGYTDCLDKDVIHAAASQGNTLVIDGWSHSQSYVSGKWTLKDYNFETPSTDLTASTTTVLGVSAFKSHEMFDYPGGHMVKADGSTLSRLRMEETESGYERVEGTATYRGLFAGGKISMAGHAVTAEVGKGYVITELTLNAQDQSHLGNGGVPPSFSCSFAAIPEATVFRPPPVPRPRTHGPDTATVVGPSGEEIYCDKYGRVRVQFHWDRKGTDDEKSFVWLRVAQTMAGKNWGTIFTPRVGMEVLVDYIGGDPDRPLIVGCVYNAENMPPYTLPDNKTQSGIKTRSSKGGDAAAFNELRFEDKKDAEEIYFHAQKDFKRVVENDDTLQVDHDQTITVKNDRTETVSEGNEAVTIAKGNRSVTVSEGNDTHDVTKGNQTLTVGEGNRTVTVSKGNDTHTVSKGNRTVDVGQGNDSLTVGQGNMAIDVKQGDYALKLGMGDVSVKASTGKITMEATTSIELKVGGNSVKIDQTGITVKGLMVKVTGDSQVQIKGAMTQVNGDAMVQVKGGVVTIN</sequence>
<feature type="domain" description="Gp5/Type VI secretion system Vgr C-terminal trimerisation" evidence="5">
    <location>
        <begin position="473"/>
        <end position="585"/>
    </location>
</feature>
<name>A0A160JEG1_9PROT</name>
<evidence type="ECO:0000313" key="6">
    <source>
        <dbReference type="EMBL" id="ANC91185.1"/>
    </source>
</evidence>
<proteinExistence type="inferred from homology"/>
<keyword evidence="7" id="KW-1185">Reference proteome</keyword>
<dbReference type="InterPro" id="IPR050708">
    <property type="entry name" value="T6SS_VgrG/RHS"/>
</dbReference>
<dbReference type="Gene3D" id="2.30.110.50">
    <property type="match status" value="1"/>
</dbReference>
<dbReference type="AlphaFoldDB" id="A0A160JEG1"/>
<dbReference type="Pfam" id="PF05954">
    <property type="entry name" value="Phage_GPD"/>
    <property type="match status" value="1"/>
</dbReference>
<dbReference type="GO" id="GO:0005576">
    <property type="term" value="C:extracellular region"/>
    <property type="evidence" value="ECO:0007669"/>
    <property type="project" value="UniProtKB-SubCell"/>
</dbReference>
<dbReference type="InterPro" id="IPR054030">
    <property type="entry name" value="Gp5_Vgr_C"/>
</dbReference>
<comment type="similarity">
    <text evidence="2">Belongs to the VgrG protein family.</text>
</comment>
<dbReference type="InterPro" id="IPR006531">
    <property type="entry name" value="Gp5/Vgr_OB"/>
</dbReference>
<dbReference type="NCBIfam" id="TIGR03361">
    <property type="entry name" value="VI_Rhs_Vgr"/>
    <property type="match status" value="1"/>
</dbReference>
<evidence type="ECO:0000256" key="1">
    <source>
        <dbReference type="ARBA" id="ARBA00004613"/>
    </source>
</evidence>
<dbReference type="Gene3D" id="2.160.20.160">
    <property type="match status" value="1"/>
</dbReference>
<evidence type="ECO:0000256" key="3">
    <source>
        <dbReference type="ARBA" id="ARBA00022525"/>
    </source>
</evidence>
<evidence type="ECO:0000313" key="7">
    <source>
        <dbReference type="Proteomes" id="UP000077405"/>
    </source>
</evidence>
<dbReference type="STRING" id="1226968.A6A40_04300"/>
<dbReference type="SUPFAM" id="SSF69279">
    <property type="entry name" value="Phage tail proteins"/>
    <property type="match status" value="2"/>
</dbReference>
<dbReference type="OrthoDB" id="9762420at2"/>
<evidence type="ECO:0000259" key="4">
    <source>
        <dbReference type="Pfam" id="PF04717"/>
    </source>
</evidence>
<dbReference type="SUPFAM" id="SSF69255">
    <property type="entry name" value="gp5 N-terminal domain-like"/>
    <property type="match status" value="1"/>
</dbReference>
<feature type="domain" description="Gp5/Type VI secretion system Vgr protein OB-fold" evidence="4">
    <location>
        <begin position="389"/>
        <end position="456"/>
    </location>
</feature>
<dbReference type="PANTHER" id="PTHR32305">
    <property type="match status" value="1"/>
</dbReference>
<protein>
    <submittedName>
        <fullName evidence="6">Type VI secretion system tip protein VgrG</fullName>
    </submittedName>
</protein>
<evidence type="ECO:0000259" key="5">
    <source>
        <dbReference type="Pfam" id="PF22178"/>
    </source>
</evidence>
<dbReference type="InterPro" id="IPR037026">
    <property type="entry name" value="Vgr_OB-fold_dom_sf"/>
</dbReference>
<dbReference type="SUPFAM" id="SSF69349">
    <property type="entry name" value="Phage fibre proteins"/>
    <property type="match status" value="1"/>
</dbReference>
<gene>
    <name evidence="6" type="ORF">A6A40_04300</name>
</gene>
<organism evidence="6 7">
    <name type="scientific">Azospirillum humicireducens</name>
    <dbReference type="NCBI Taxonomy" id="1226968"/>
    <lineage>
        <taxon>Bacteria</taxon>
        <taxon>Pseudomonadati</taxon>
        <taxon>Pseudomonadota</taxon>
        <taxon>Alphaproteobacteria</taxon>
        <taxon>Rhodospirillales</taxon>
        <taxon>Azospirillaceae</taxon>
        <taxon>Azospirillum</taxon>
    </lineage>
</organism>
<keyword evidence="3" id="KW-0964">Secreted</keyword>
<dbReference type="InterPro" id="IPR017847">
    <property type="entry name" value="T6SS_RhsGE_Vgr_subset"/>
</dbReference>
<dbReference type="Proteomes" id="UP000077405">
    <property type="component" value="Chromosome"/>
</dbReference>
<dbReference type="EMBL" id="CP015285">
    <property type="protein sequence ID" value="ANC91185.1"/>
    <property type="molecule type" value="Genomic_DNA"/>
</dbReference>
<dbReference type="Gene3D" id="2.40.50.230">
    <property type="entry name" value="Gp5 N-terminal domain"/>
    <property type="match status" value="1"/>
</dbReference>
<dbReference type="InterPro" id="IPR006533">
    <property type="entry name" value="T6SS_Vgr_RhsGE"/>
</dbReference>
<evidence type="ECO:0000256" key="2">
    <source>
        <dbReference type="ARBA" id="ARBA00005558"/>
    </source>
</evidence>
<dbReference type="Pfam" id="PF04717">
    <property type="entry name" value="Phage_base_V"/>
    <property type="match status" value="1"/>
</dbReference>
<dbReference type="NCBIfam" id="TIGR01646">
    <property type="entry name" value="vgr_GE"/>
    <property type="match status" value="1"/>
</dbReference>
<accession>A0A160JEG1</accession>
<dbReference type="KEGG" id="ahu:A6A40_04300"/>
<dbReference type="RefSeq" id="WP_063634270.1">
    <property type="nucleotide sequence ID" value="NZ_CP015285.1"/>
</dbReference>